<keyword evidence="1 7" id="KW-0723">Serine/threonine-protein kinase</keyword>
<feature type="compositionally biased region" description="Polar residues" evidence="8">
    <location>
        <begin position="389"/>
        <end position="398"/>
    </location>
</feature>
<reference evidence="10 11" key="1">
    <citation type="submission" date="2024-04" db="EMBL/GenBank/DDBJ databases">
        <title>Tritrichomonas musculus Genome.</title>
        <authorList>
            <person name="Alves-Ferreira E."/>
            <person name="Grigg M."/>
            <person name="Lorenzi H."/>
            <person name="Galac M."/>
        </authorList>
    </citation>
    <scope>NUCLEOTIDE SEQUENCE [LARGE SCALE GENOMIC DNA]</scope>
    <source>
        <strain evidence="10 11">EAF2021</strain>
    </source>
</reference>
<dbReference type="InterPro" id="IPR030616">
    <property type="entry name" value="Aur-like"/>
</dbReference>
<dbReference type="Pfam" id="PF00069">
    <property type="entry name" value="Pkinase"/>
    <property type="match status" value="1"/>
</dbReference>
<evidence type="ECO:0000256" key="3">
    <source>
        <dbReference type="ARBA" id="ARBA00022741"/>
    </source>
</evidence>
<protein>
    <recommendedName>
        <fullName evidence="9">Protein kinase domain-containing protein</fullName>
    </recommendedName>
</protein>
<dbReference type="PROSITE" id="PS00107">
    <property type="entry name" value="PROTEIN_KINASE_ATP"/>
    <property type="match status" value="1"/>
</dbReference>
<feature type="region of interest" description="Disordered" evidence="8">
    <location>
        <begin position="382"/>
        <end position="410"/>
    </location>
</feature>
<accession>A0ABR2HWC5</accession>
<dbReference type="EMBL" id="JAPFFF010000021">
    <property type="protein sequence ID" value="KAK8853895.1"/>
    <property type="molecule type" value="Genomic_DNA"/>
</dbReference>
<comment type="caution">
    <text evidence="10">The sequence shown here is derived from an EMBL/GenBank/DDBJ whole genome shotgun (WGS) entry which is preliminary data.</text>
</comment>
<organism evidence="10 11">
    <name type="scientific">Tritrichomonas musculus</name>
    <dbReference type="NCBI Taxonomy" id="1915356"/>
    <lineage>
        <taxon>Eukaryota</taxon>
        <taxon>Metamonada</taxon>
        <taxon>Parabasalia</taxon>
        <taxon>Tritrichomonadida</taxon>
        <taxon>Tritrichomonadidae</taxon>
        <taxon>Tritrichomonas</taxon>
    </lineage>
</organism>
<sequence length="410" mass="45825">MDQRIEVLPEGTQVGSYILHGVLGAGAFSCVYKATKENETLPYALKVILKSTLSHEGDTERLQREIDTMAFLHHPNIVALHDFFSDEHNFYLVLDYCKGGDLAEYLIKNNGPLHEKQAANVFQQIVSAINYIHQNGVAHRDLKPQNILITVWPNIKISDFGLCGFMEDTKMKTFCGTPCYTAPECINQVQYNGSYSDVWSLGVILYEMVTGRHPWDVKNITKMIKQITQGQFSVPSTITPACDELIKMILKVRPNERPTCEKILNHPWMKLASSRSKMKIGSLPPLLRNSLGNITKTLDRKPLDGDLGVASPFNGNAIEKLNSTQPLNLNNANLANPAQRKFVRSSSGNFAKTSTISLSANAQKRNTISSTRQLMSRNFAHMQRRDSDSTTFVPQNRKTPPLPVPPGNKV</sequence>
<dbReference type="Gene3D" id="1.10.510.10">
    <property type="entry name" value="Transferase(Phosphotransferase) domain 1"/>
    <property type="match status" value="1"/>
</dbReference>
<evidence type="ECO:0000256" key="7">
    <source>
        <dbReference type="RuleBase" id="RU000304"/>
    </source>
</evidence>
<keyword evidence="11" id="KW-1185">Reference proteome</keyword>
<dbReference type="CDD" id="cd14003">
    <property type="entry name" value="STKc_AMPK-like"/>
    <property type="match status" value="1"/>
</dbReference>
<name>A0ABR2HWC5_9EUKA</name>
<evidence type="ECO:0000313" key="10">
    <source>
        <dbReference type="EMBL" id="KAK8853895.1"/>
    </source>
</evidence>
<dbReference type="PROSITE" id="PS51257">
    <property type="entry name" value="PROKAR_LIPOPROTEIN"/>
    <property type="match status" value="1"/>
</dbReference>
<dbReference type="PROSITE" id="PS00108">
    <property type="entry name" value="PROTEIN_KINASE_ST"/>
    <property type="match status" value="1"/>
</dbReference>
<dbReference type="InterPro" id="IPR008271">
    <property type="entry name" value="Ser/Thr_kinase_AS"/>
</dbReference>
<feature type="compositionally biased region" description="Pro residues" evidence="8">
    <location>
        <begin position="400"/>
        <end position="410"/>
    </location>
</feature>
<evidence type="ECO:0000256" key="8">
    <source>
        <dbReference type="SAM" id="MobiDB-lite"/>
    </source>
</evidence>
<dbReference type="PROSITE" id="PS50011">
    <property type="entry name" value="PROTEIN_KINASE_DOM"/>
    <property type="match status" value="1"/>
</dbReference>
<gene>
    <name evidence="10" type="ORF">M9Y10_016440</name>
</gene>
<comment type="similarity">
    <text evidence="7">Belongs to the protein kinase superfamily.</text>
</comment>
<keyword evidence="2" id="KW-0808">Transferase</keyword>
<dbReference type="PANTHER" id="PTHR24350">
    <property type="entry name" value="SERINE/THREONINE-PROTEIN KINASE IAL-RELATED"/>
    <property type="match status" value="1"/>
</dbReference>
<feature type="domain" description="Protein kinase" evidence="9">
    <location>
        <begin position="17"/>
        <end position="269"/>
    </location>
</feature>
<dbReference type="SUPFAM" id="SSF56112">
    <property type="entry name" value="Protein kinase-like (PK-like)"/>
    <property type="match status" value="1"/>
</dbReference>
<keyword evidence="3 6" id="KW-0547">Nucleotide-binding</keyword>
<proteinExistence type="inferred from homology"/>
<dbReference type="InterPro" id="IPR000719">
    <property type="entry name" value="Prot_kinase_dom"/>
</dbReference>
<evidence type="ECO:0000259" key="9">
    <source>
        <dbReference type="PROSITE" id="PS50011"/>
    </source>
</evidence>
<evidence type="ECO:0000256" key="1">
    <source>
        <dbReference type="ARBA" id="ARBA00022527"/>
    </source>
</evidence>
<evidence type="ECO:0000313" key="11">
    <source>
        <dbReference type="Proteomes" id="UP001470230"/>
    </source>
</evidence>
<dbReference type="SMART" id="SM00220">
    <property type="entry name" value="S_TKc"/>
    <property type="match status" value="1"/>
</dbReference>
<evidence type="ECO:0000256" key="2">
    <source>
        <dbReference type="ARBA" id="ARBA00022679"/>
    </source>
</evidence>
<dbReference type="InterPro" id="IPR017441">
    <property type="entry name" value="Protein_kinase_ATP_BS"/>
</dbReference>
<feature type="binding site" evidence="6">
    <location>
        <position position="50"/>
    </location>
    <ligand>
        <name>ATP</name>
        <dbReference type="ChEBI" id="CHEBI:30616"/>
    </ligand>
</feature>
<evidence type="ECO:0000256" key="5">
    <source>
        <dbReference type="ARBA" id="ARBA00022840"/>
    </source>
</evidence>
<evidence type="ECO:0000256" key="4">
    <source>
        <dbReference type="ARBA" id="ARBA00022777"/>
    </source>
</evidence>
<keyword evidence="5 6" id="KW-0067">ATP-binding</keyword>
<dbReference type="InterPro" id="IPR011009">
    <property type="entry name" value="Kinase-like_dom_sf"/>
</dbReference>
<keyword evidence="4" id="KW-0418">Kinase</keyword>
<dbReference type="Proteomes" id="UP001470230">
    <property type="component" value="Unassembled WGS sequence"/>
</dbReference>
<evidence type="ECO:0000256" key="6">
    <source>
        <dbReference type="PROSITE-ProRule" id="PRU10141"/>
    </source>
</evidence>